<dbReference type="InterPro" id="IPR024455">
    <property type="entry name" value="Phage_capsid"/>
</dbReference>
<name>A0ABW1IWS4_9PSEU</name>
<dbReference type="Pfam" id="PF05065">
    <property type="entry name" value="Phage_capsid"/>
    <property type="match status" value="1"/>
</dbReference>
<sequence length="452" mass="47949">MSTKIERLTEELKAHLKAAQAIAAAAEKDGDRDLTDAERGQVQEHFAKAKAAKDALSAAKADEQTKAAIRELGDGIGLDESGSATERGEKAARSGLIVPDQRKSIGEYFTESRQYADLLATAPNGQFAKDMRVQSYPVGFKSLVTGASDTSAGALVESDRRGLLVGPELFYRPLTLRSLVTLGTTTSDQIEYARVTGFTNNAAPVAEATTSAGPTANTTTGALENPAGGGYKPESGFSTVRVTTPVRTIAHWMPATKRALSDAAQVRTLIDNFLEVGLEEELEDQMISGDNTGENFEGLATVSGTQTQTLVADPAGKPAGFGKLLTLRRAKTKVRTVGRAIPNAYVINPGDLESLDEISDNDGRFYFGGPSGSNGTAPLWGLPVIESEAVPAGTAWVGDWRKAILWDREQASVTITDSHADFFVRNLVAILAEMRAAFGVIQPSAFVKVALA</sequence>
<dbReference type="SUPFAM" id="SSF56563">
    <property type="entry name" value="Major capsid protein gp5"/>
    <property type="match status" value="1"/>
</dbReference>
<accession>A0ABW1IWS4</accession>
<dbReference type="EMBL" id="JBHSQW010000002">
    <property type="protein sequence ID" value="MFC5992943.1"/>
    <property type="molecule type" value="Genomic_DNA"/>
</dbReference>
<evidence type="ECO:0000259" key="3">
    <source>
        <dbReference type="Pfam" id="PF05065"/>
    </source>
</evidence>
<dbReference type="Proteomes" id="UP001596302">
    <property type="component" value="Unassembled WGS sequence"/>
</dbReference>
<gene>
    <name evidence="4" type="ORF">ACFQE5_01810</name>
</gene>
<evidence type="ECO:0000256" key="1">
    <source>
        <dbReference type="ARBA" id="ARBA00004328"/>
    </source>
</evidence>
<dbReference type="RefSeq" id="WP_379582010.1">
    <property type="nucleotide sequence ID" value="NZ_JBHSQW010000002.1"/>
</dbReference>
<feature type="domain" description="Phage capsid-like C-terminal" evidence="3">
    <location>
        <begin position="174"/>
        <end position="449"/>
    </location>
</feature>
<evidence type="ECO:0000256" key="2">
    <source>
        <dbReference type="SAM" id="MobiDB-lite"/>
    </source>
</evidence>
<reference evidence="5" key="1">
    <citation type="journal article" date="2019" name="Int. J. Syst. Evol. Microbiol.">
        <title>The Global Catalogue of Microorganisms (GCM) 10K type strain sequencing project: providing services to taxonomists for standard genome sequencing and annotation.</title>
        <authorList>
            <consortium name="The Broad Institute Genomics Platform"/>
            <consortium name="The Broad Institute Genome Sequencing Center for Infectious Disease"/>
            <person name="Wu L."/>
            <person name="Ma J."/>
        </authorList>
    </citation>
    <scope>NUCLEOTIDE SEQUENCE [LARGE SCALE GENOMIC DNA]</scope>
    <source>
        <strain evidence="5">CCM 8391</strain>
    </source>
</reference>
<evidence type="ECO:0000313" key="5">
    <source>
        <dbReference type="Proteomes" id="UP001596302"/>
    </source>
</evidence>
<dbReference type="NCBIfam" id="TIGR01554">
    <property type="entry name" value="major_cap_HK97"/>
    <property type="match status" value="1"/>
</dbReference>
<feature type="compositionally biased region" description="Low complexity" evidence="2">
    <location>
        <begin position="210"/>
        <end position="222"/>
    </location>
</feature>
<proteinExistence type="predicted"/>
<comment type="caution">
    <text evidence="4">The sequence shown here is derived from an EMBL/GenBank/DDBJ whole genome shotgun (WGS) entry which is preliminary data.</text>
</comment>
<feature type="region of interest" description="Disordered" evidence="2">
    <location>
        <begin position="210"/>
        <end position="236"/>
    </location>
</feature>
<protein>
    <submittedName>
        <fullName evidence="4">Phage major capsid protein</fullName>
    </submittedName>
</protein>
<dbReference type="Gene3D" id="3.30.2400.10">
    <property type="entry name" value="Major capsid protein gp5"/>
    <property type="match status" value="1"/>
</dbReference>
<keyword evidence="5" id="KW-1185">Reference proteome</keyword>
<organism evidence="4 5">
    <name type="scientific">Pseudonocardia hispaniensis</name>
    <dbReference type="NCBI Taxonomy" id="904933"/>
    <lineage>
        <taxon>Bacteria</taxon>
        <taxon>Bacillati</taxon>
        <taxon>Actinomycetota</taxon>
        <taxon>Actinomycetes</taxon>
        <taxon>Pseudonocardiales</taxon>
        <taxon>Pseudonocardiaceae</taxon>
        <taxon>Pseudonocardia</taxon>
    </lineage>
</organism>
<evidence type="ECO:0000313" key="4">
    <source>
        <dbReference type="EMBL" id="MFC5992943.1"/>
    </source>
</evidence>
<dbReference type="InterPro" id="IPR054612">
    <property type="entry name" value="Phage_capsid-like_C"/>
</dbReference>
<dbReference type="Gene3D" id="3.30.2320.10">
    <property type="entry name" value="hypothetical protein PF0899 domain"/>
    <property type="match status" value="1"/>
</dbReference>
<comment type="subcellular location">
    <subcellularLocation>
        <location evidence="1">Virion</location>
    </subcellularLocation>
</comment>